<dbReference type="Pfam" id="PF18746">
    <property type="entry name" value="aGPT-Pplase3"/>
    <property type="match status" value="1"/>
</dbReference>
<dbReference type="Proteomes" id="UP001228581">
    <property type="component" value="Unassembled WGS sequence"/>
</dbReference>
<sequence length="310" mass="35675">MRLTDQLLASKIKQQLLEFNYHRPMPGISIQAHLDCLVEQIIDSTRRIQYITKIKDKAYSANVANPASPIFDPLKAAVFHKNQGNTDEAFWLIFLFVHFGKHQKNQWKLIQNIYGALSADYLWNWENTSANPNAFEHWLVENQTYLKETGRFGNHRKYETLDTNSKVGTSAVIKSYIDWVGGSHVQMIEKAKSRVENDPKKLFAHLYKSMKEVIRFGRTAKFDYLTMIGKIGLVDLVPDSTYLNDNATGPLRGAHLLFGGQIKSNHSTKELHNWIGELEEYLGLSYGMQVLEDSLCNWQKSPDKYDRFIG</sequence>
<organism evidence="2 3">
    <name type="scientific">Xanthocytophaga flava</name>
    <dbReference type="NCBI Taxonomy" id="3048013"/>
    <lineage>
        <taxon>Bacteria</taxon>
        <taxon>Pseudomonadati</taxon>
        <taxon>Bacteroidota</taxon>
        <taxon>Cytophagia</taxon>
        <taxon>Cytophagales</taxon>
        <taxon>Rhodocytophagaceae</taxon>
        <taxon>Xanthocytophaga</taxon>
    </lineage>
</organism>
<evidence type="ECO:0000313" key="3">
    <source>
        <dbReference type="Proteomes" id="UP001228581"/>
    </source>
</evidence>
<dbReference type="EMBL" id="JASJOT010000034">
    <property type="protein sequence ID" value="MDJ1497630.1"/>
    <property type="molecule type" value="Genomic_DNA"/>
</dbReference>
<protein>
    <recommendedName>
        <fullName evidence="1">Alpha-glutamyl/putrescinyl thymine pyrophosphorylase clade 3 domain-containing protein</fullName>
    </recommendedName>
</protein>
<evidence type="ECO:0000313" key="2">
    <source>
        <dbReference type="EMBL" id="MDJ1497630.1"/>
    </source>
</evidence>
<feature type="domain" description="Alpha-glutamyl/putrescinyl thymine pyrophosphorylase clade 3" evidence="1">
    <location>
        <begin position="33"/>
        <end position="308"/>
    </location>
</feature>
<dbReference type="InterPro" id="IPR041271">
    <property type="entry name" value="AGPT-Pplase3"/>
</dbReference>
<dbReference type="RefSeq" id="WP_314003352.1">
    <property type="nucleotide sequence ID" value="NZ_JASJOT010000034.1"/>
</dbReference>
<reference evidence="2 3" key="1">
    <citation type="submission" date="2023-05" db="EMBL/GenBank/DDBJ databases">
        <authorList>
            <person name="Zhang X."/>
        </authorList>
    </citation>
    <scope>NUCLEOTIDE SEQUENCE [LARGE SCALE GENOMIC DNA]</scope>
    <source>
        <strain evidence="2 3">DM2B3-1</strain>
    </source>
</reference>
<gene>
    <name evidence="2" type="ORF">QNI19_32120</name>
</gene>
<evidence type="ECO:0000259" key="1">
    <source>
        <dbReference type="Pfam" id="PF18746"/>
    </source>
</evidence>
<accession>A0ABT7CXD6</accession>
<name>A0ABT7CXD6_9BACT</name>
<comment type="caution">
    <text evidence="2">The sequence shown here is derived from an EMBL/GenBank/DDBJ whole genome shotgun (WGS) entry which is preliminary data.</text>
</comment>
<proteinExistence type="predicted"/>
<keyword evidence="3" id="KW-1185">Reference proteome</keyword>